<organism evidence="14 15">
    <name type="scientific">Anopheles albimanus</name>
    <name type="common">New world malaria mosquito</name>
    <dbReference type="NCBI Taxonomy" id="7167"/>
    <lineage>
        <taxon>Eukaryota</taxon>
        <taxon>Metazoa</taxon>
        <taxon>Ecdysozoa</taxon>
        <taxon>Arthropoda</taxon>
        <taxon>Hexapoda</taxon>
        <taxon>Insecta</taxon>
        <taxon>Pterygota</taxon>
        <taxon>Neoptera</taxon>
        <taxon>Endopterygota</taxon>
        <taxon>Diptera</taxon>
        <taxon>Nematocera</taxon>
        <taxon>Culicoidea</taxon>
        <taxon>Culicidae</taxon>
        <taxon>Anophelinae</taxon>
        <taxon>Anopheles</taxon>
    </lineage>
</organism>
<feature type="compositionally biased region" description="Polar residues" evidence="13">
    <location>
        <begin position="38"/>
        <end position="52"/>
    </location>
</feature>
<dbReference type="EC" id="2.7.11.1" evidence="3"/>
<accession>A0A182FKH3</accession>
<dbReference type="AlphaFoldDB" id="A0A182FKH3"/>
<feature type="region of interest" description="Disordered" evidence="13">
    <location>
        <begin position="1"/>
        <end position="81"/>
    </location>
</feature>
<name>A0A182FKH3_ANOAL</name>
<keyword evidence="9" id="KW-0418">Kinase</keyword>
<keyword evidence="5" id="KW-0963">Cytoplasm</keyword>
<dbReference type="Pfam" id="PF01585">
    <property type="entry name" value="G-patch"/>
    <property type="match status" value="1"/>
</dbReference>
<dbReference type="SMART" id="SM01331">
    <property type="entry name" value="DUF3635"/>
    <property type="match status" value="1"/>
</dbReference>
<evidence type="ECO:0000256" key="3">
    <source>
        <dbReference type="ARBA" id="ARBA00012513"/>
    </source>
</evidence>
<dbReference type="Gene3D" id="3.30.200.20">
    <property type="entry name" value="Phosphorylase Kinase, domain 1"/>
    <property type="match status" value="1"/>
</dbReference>
<dbReference type="GO" id="GO:0072354">
    <property type="term" value="F:histone H3T3 kinase activity"/>
    <property type="evidence" value="ECO:0007669"/>
    <property type="project" value="TreeGrafter"/>
</dbReference>
<reference evidence="14" key="2">
    <citation type="submission" date="2022-08" db="UniProtKB">
        <authorList>
            <consortium name="EnsemblMetazoa"/>
        </authorList>
    </citation>
    <scope>IDENTIFICATION</scope>
    <source>
        <strain evidence="14">STECLA/ALBI9_A</strain>
    </source>
</reference>
<comment type="catalytic activity">
    <reaction evidence="12">
        <text>L-seryl-[protein] + ATP = O-phospho-L-seryl-[protein] + ADP + H(+)</text>
        <dbReference type="Rhea" id="RHEA:17989"/>
        <dbReference type="Rhea" id="RHEA-COMP:9863"/>
        <dbReference type="Rhea" id="RHEA-COMP:11604"/>
        <dbReference type="ChEBI" id="CHEBI:15378"/>
        <dbReference type="ChEBI" id="CHEBI:29999"/>
        <dbReference type="ChEBI" id="CHEBI:30616"/>
        <dbReference type="ChEBI" id="CHEBI:83421"/>
        <dbReference type="ChEBI" id="CHEBI:456216"/>
        <dbReference type="EC" id="2.7.11.1"/>
    </reaction>
</comment>
<keyword evidence="10" id="KW-0067">ATP-binding</keyword>
<dbReference type="PROSITE" id="PS00107">
    <property type="entry name" value="PROTEIN_KINASE_ATP"/>
    <property type="match status" value="1"/>
</dbReference>
<comment type="subcellular location">
    <subcellularLocation>
        <location evidence="1">Chromosome</location>
    </subcellularLocation>
    <subcellularLocation>
        <location evidence="2">Cytoplasm</location>
    </subcellularLocation>
</comment>
<dbReference type="GO" id="GO:0005694">
    <property type="term" value="C:chromosome"/>
    <property type="evidence" value="ECO:0007669"/>
    <property type="project" value="UniProtKB-SubCell"/>
</dbReference>
<dbReference type="SUPFAM" id="SSF56112">
    <property type="entry name" value="Protein kinase-like (PK-like)"/>
    <property type="match status" value="1"/>
</dbReference>
<dbReference type="Gene3D" id="1.10.510.10">
    <property type="entry name" value="Transferase(Phosphotransferase) domain 1"/>
    <property type="match status" value="1"/>
</dbReference>
<evidence type="ECO:0000256" key="12">
    <source>
        <dbReference type="ARBA" id="ARBA00048679"/>
    </source>
</evidence>
<dbReference type="GO" id="GO:0005524">
    <property type="term" value="F:ATP binding"/>
    <property type="evidence" value="ECO:0007669"/>
    <property type="project" value="UniProtKB-UniRule"/>
</dbReference>
<dbReference type="InterPro" id="IPR024604">
    <property type="entry name" value="GSG2_C"/>
</dbReference>
<keyword evidence="8" id="KW-0547">Nucleotide-binding</keyword>
<sequence length="856" mass="96871">MGGINKKKSKLPAPKTKQKKQIKQWKEGGVSPAKKSKNSQPQTTGMQKQTLAVTPKPRNFVSAPPKDETMDSDDQQQETSTMVATVTTPNIPDPKLSPRLVTMLRPLIGYIYNDDQMSLKMSFEQAALLLEPDYNEETKVFRFLVNTKEICRAVGEKNEAHSAAREKLVQIVRYYCYTVKKVKEYFTRRKIFYTRPPKAVLAESTETAVKGKKLKEENIGFQMLQKQGWSGGGLGSGEDGILEPITALKRKGKKGLGTDDATEEAGETEEKVKIPLEAFYLVIQEYAGVNALYDLVFSSQFAREQVRKLREFAQSKKLLTQMVGPSKKKKLVISKPLTISEIMVGVMKGHSDLCAKMKSGIHNERIKQTHNTTANEAWLVCEPVKPTRRTTSSKEKQSLVDSTNDSVMMTDKVVFKPGKWRKSLILLRASTSRRDGSRSIGGIAGGGRRISMLTSDSRVSRIILDITVCDSSHTLDARESVHHSLDQLDVSVQQFVAPLIPLRTFADHCYLGLRSPKEEILKRCHQQEPISFEAAFARLGITVRKKIGEGVYGEVFECQKGSNGQRSVLKLIPIEGTLMINGEKQKTFEEIVSEIIISSELSNLRQRSVQFSTDGFVELISVSCVKGEYPRLLLDLWNGYADEQGTENDSPDMFPADQHYIAFETAFGGSDLEGYRFRNALQAFAVFSQIVLCLAIAEQRFDFEHRDLHSGNILVEPTKDTERTYNLLGEEIVIQTQGLKATIIDYTLSRIVYNGLCLFNDLSTDEELFTAEGDYQFEIYRKMKTAVENQWNRHQPKTNVFWLHYLLEKLIACRNYRDKMTKVHRTTMKSMKDLSAILLDFESVHEIVQHYFSSEE</sequence>
<evidence type="ECO:0000256" key="4">
    <source>
        <dbReference type="ARBA" id="ARBA00022454"/>
    </source>
</evidence>
<dbReference type="InterPro" id="IPR000719">
    <property type="entry name" value="Prot_kinase_dom"/>
</dbReference>
<evidence type="ECO:0000313" key="14">
    <source>
        <dbReference type="EnsemblMetazoa" id="AALB007022-PA"/>
    </source>
</evidence>
<evidence type="ECO:0000256" key="6">
    <source>
        <dbReference type="ARBA" id="ARBA00022527"/>
    </source>
</evidence>
<reference evidence="14 15" key="1">
    <citation type="journal article" date="2017" name="G3 (Bethesda)">
        <title>The Physical Genome Mapping of Anopheles albimanus Corrected Scaffold Misassemblies and Identified Interarm Rearrangements in Genus Anopheles.</title>
        <authorList>
            <person name="Artemov G.N."/>
            <person name="Peery A.N."/>
            <person name="Jiang X."/>
            <person name="Tu Z."/>
            <person name="Stegniy V.N."/>
            <person name="Sharakhova M.V."/>
            <person name="Sharakhov I.V."/>
        </authorList>
    </citation>
    <scope>NUCLEOTIDE SEQUENCE [LARGE SCALE GENOMIC DNA]</scope>
    <source>
        <strain evidence="14 15">ALBI9_A</strain>
    </source>
</reference>
<evidence type="ECO:0000256" key="9">
    <source>
        <dbReference type="ARBA" id="ARBA00022777"/>
    </source>
</evidence>
<feature type="compositionally biased region" description="Basic residues" evidence="13">
    <location>
        <begin position="1"/>
        <end position="23"/>
    </location>
</feature>
<evidence type="ECO:0000256" key="1">
    <source>
        <dbReference type="ARBA" id="ARBA00004286"/>
    </source>
</evidence>
<dbReference type="PANTHER" id="PTHR24419:SF18">
    <property type="entry name" value="SERINE_THREONINE-PROTEIN KINASE HASPIN"/>
    <property type="match status" value="1"/>
</dbReference>
<dbReference type="InterPro" id="IPR017441">
    <property type="entry name" value="Protein_kinase_ATP_BS"/>
</dbReference>
<keyword evidence="4" id="KW-0158">Chromosome</keyword>
<dbReference type="STRING" id="7167.A0A182FKH3"/>
<dbReference type="FunFam" id="1.10.510.10:FF:000401">
    <property type="entry name" value="serine/threonine-protein kinase haspin"/>
    <property type="match status" value="1"/>
</dbReference>
<dbReference type="InterPro" id="IPR011009">
    <property type="entry name" value="Kinase-like_dom_sf"/>
</dbReference>
<evidence type="ECO:0000256" key="10">
    <source>
        <dbReference type="ARBA" id="ARBA00022840"/>
    </source>
</evidence>
<dbReference type="PROSITE" id="PS50174">
    <property type="entry name" value="G_PATCH"/>
    <property type="match status" value="1"/>
</dbReference>
<dbReference type="Proteomes" id="UP000069272">
    <property type="component" value="Chromosome 3R"/>
</dbReference>
<keyword evidence="15" id="KW-1185">Reference proteome</keyword>
<proteinExistence type="predicted"/>
<dbReference type="PROSITE" id="PS50011">
    <property type="entry name" value="PROTEIN_KINASE_DOM"/>
    <property type="match status" value="1"/>
</dbReference>
<dbReference type="VEuPathDB" id="VectorBase:AALB20_037900"/>
<evidence type="ECO:0000256" key="7">
    <source>
        <dbReference type="ARBA" id="ARBA00022679"/>
    </source>
</evidence>
<dbReference type="VEuPathDB" id="VectorBase:AALB007022"/>
<dbReference type="Pfam" id="PF12330">
    <property type="entry name" value="Haspin_kinase"/>
    <property type="match status" value="1"/>
</dbReference>
<evidence type="ECO:0000313" key="15">
    <source>
        <dbReference type="Proteomes" id="UP000069272"/>
    </source>
</evidence>
<comment type="catalytic activity">
    <reaction evidence="11">
        <text>L-threonyl-[protein] + ATP = O-phospho-L-threonyl-[protein] + ADP + H(+)</text>
        <dbReference type="Rhea" id="RHEA:46608"/>
        <dbReference type="Rhea" id="RHEA-COMP:11060"/>
        <dbReference type="Rhea" id="RHEA-COMP:11605"/>
        <dbReference type="ChEBI" id="CHEBI:15378"/>
        <dbReference type="ChEBI" id="CHEBI:30013"/>
        <dbReference type="ChEBI" id="CHEBI:30616"/>
        <dbReference type="ChEBI" id="CHEBI:61977"/>
        <dbReference type="ChEBI" id="CHEBI:456216"/>
        <dbReference type="EC" id="2.7.11.1"/>
    </reaction>
</comment>
<dbReference type="PANTHER" id="PTHR24419">
    <property type="entry name" value="INTERLEUKIN-1 RECEPTOR-ASSOCIATED KINASE"/>
    <property type="match status" value="1"/>
</dbReference>
<dbReference type="GO" id="GO:0000278">
    <property type="term" value="P:mitotic cell cycle"/>
    <property type="evidence" value="ECO:0007669"/>
    <property type="project" value="TreeGrafter"/>
</dbReference>
<evidence type="ECO:0000256" key="13">
    <source>
        <dbReference type="SAM" id="MobiDB-lite"/>
    </source>
</evidence>
<evidence type="ECO:0000256" key="8">
    <source>
        <dbReference type="ARBA" id="ARBA00022741"/>
    </source>
</evidence>
<dbReference type="GO" id="GO:0005737">
    <property type="term" value="C:cytoplasm"/>
    <property type="evidence" value="ECO:0007669"/>
    <property type="project" value="UniProtKB-SubCell"/>
</dbReference>
<keyword evidence="6" id="KW-0723">Serine/threonine-protein kinase</keyword>
<evidence type="ECO:0000256" key="5">
    <source>
        <dbReference type="ARBA" id="ARBA00022490"/>
    </source>
</evidence>
<dbReference type="GO" id="GO:0035556">
    <property type="term" value="P:intracellular signal transduction"/>
    <property type="evidence" value="ECO:0007669"/>
    <property type="project" value="TreeGrafter"/>
</dbReference>
<dbReference type="GO" id="GO:0003676">
    <property type="term" value="F:nucleic acid binding"/>
    <property type="evidence" value="ECO:0007669"/>
    <property type="project" value="InterPro"/>
</dbReference>
<dbReference type="EnsemblMetazoa" id="AALB007022-RA">
    <property type="protein sequence ID" value="AALB007022-PA"/>
    <property type="gene ID" value="AALB007022"/>
</dbReference>
<evidence type="ECO:0000256" key="11">
    <source>
        <dbReference type="ARBA" id="ARBA00047899"/>
    </source>
</evidence>
<protein>
    <recommendedName>
        <fullName evidence="3">non-specific serine/threonine protein kinase</fullName>
        <ecNumber evidence="3">2.7.11.1</ecNumber>
    </recommendedName>
</protein>
<evidence type="ECO:0000256" key="2">
    <source>
        <dbReference type="ARBA" id="ARBA00004496"/>
    </source>
</evidence>
<dbReference type="SMART" id="SM00443">
    <property type="entry name" value="G_patch"/>
    <property type="match status" value="1"/>
</dbReference>
<dbReference type="VEuPathDB" id="VectorBase:AALB20_030041"/>
<dbReference type="GO" id="GO:0005634">
    <property type="term" value="C:nucleus"/>
    <property type="evidence" value="ECO:0007669"/>
    <property type="project" value="TreeGrafter"/>
</dbReference>
<keyword evidence="7" id="KW-0808">Transferase</keyword>
<dbReference type="InterPro" id="IPR000467">
    <property type="entry name" value="G_patch_dom"/>
</dbReference>